<dbReference type="PANTHER" id="PTHR45769:SF3">
    <property type="entry name" value="ADENOSINE KINASE"/>
    <property type="match status" value="1"/>
</dbReference>
<dbReference type="GO" id="GO:0044209">
    <property type="term" value="P:AMP salvage"/>
    <property type="evidence" value="ECO:0007669"/>
    <property type="project" value="UniProtKB-UniRule"/>
</dbReference>
<dbReference type="GO" id="GO:0005829">
    <property type="term" value="C:cytosol"/>
    <property type="evidence" value="ECO:0007669"/>
    <property type="project" value="TreeGrafter"/>
</dbReference>
<accession>A0A0M0JKT9</accession>
<evidence type="ECO:0000256" key="10">
    <source>
        <dbReference type="ARBA" id="ARBA00022842"/>
    </source>
</evidence>
<dbReference type="InterPro" id="IPR002173">
    <property type="entry name" value="Carboh/pur_kinase_PfkB_CS"/>
</dbReference>
<keyword evidence="9 14" id="KW-0067">ATP-binding</keyword>
<feature type="domain" description="Carbohydrate kinase PfkB" evidence="15">
    <location>
        <begin position="60"/>
        <end position="352"/>
    </location>
</feature>
<dbReference type="EMBL" id="JWZX01002790">
    <property type="protein sequence ID" value="KOO26873.1"/>
    <property type="molecule type" value="Genomic_DNA"/>
</dbReference>
<dbReference type="FunFam" id="3.40.1190.20:FF:000076">
    <property type="entry name" value="Adenosine kinase"/>
    <property type="match status" value="1"/>
</dbReference>
<dbReference type="EC" id="2.7.1.20" evidence="4 14"/>
<dbReference type="GO" id="GO:0006144">
    <property type="term" value="P:purine nucleobase metabolic process"/>
    <property type="evidence" value="ECO:0007669"/>
    <property type="project" value="TreeGrafter"/>
</dbReference>
<dbReference type="GO" id="GO:0005524">
    <property type="term" value="F:ATP binding"/>
    <property type="evidence" value="ECO:0007669"/>
    <property type="project" value="UniProtKB-UniRule"/>
</dbReference>
<name>A0A0M0JKT9_9EUKA</name>
<comment type="similarity">
    <text evidence="3 14">Belongs to the carbohydrate kinase PfkB family.</text>
</comment>
<dbReference type="GO" id="GO:0004001">
    <property type="term" value="F:adenosine kinase activity"/>
    <property type="evidence" value="ECO:0007669"/>
    <property type="project" value="UniProtKB-UniRule"/>
</dbReference>
<evidence type="ECO:0000256" key="9">
    <source>
        <dbReference type="ARBA" id="ARBA00022840"/>
    </source>
</evidence>
<dbReference type="CDD" id="cd01168">
    <property type="entry name" value="adenosine_kinase"/>
    <property type="match status" value="1"/>
</dbReference>
<dbReference type="GO" id="GO:0006166">
    <property type="term" value="P:purine ribonucleoside salvage"/>
    <property type="evidence" value="ECO:0007669"/>
    <property type="project" value="UniProtKB-KW"/>
</dbReference>
<comment type="cofactor">
    <cofactor evidence="1 14">
        <name>Mg(2+)</name>
        <dbReference type="ChEBI" id="CHEBI:18420"/>
    </cofactor>
</comment>
<evidence type="ECO:0000256" key="2">
    <source>
        <dbReference type="ARBA" id="ARBA00004801"/>
    </source>
</evidence>
<evidence type="ECO:0000313" key="17">
    <source>
        <dbReference type="Proteomes" id="UP000037460"/>
    </source>
</evidence>
<dbReference type="UniPathway" id="UPA00588">
    <property type="reaction ID" value="UER00659"/>
</dbReference>
<proteinExistence type="inferred from homology"/>
<evidence type="ECO:0000256" key="8">
    <source>
        <dbReference type="ARBA" id="ARBA00022777"/>
    </source>
</evidence>
<keyword evidence="7 14" id="KW-0547">Nucleotide-binding</keyword>
<dbReference type="InterPro" id="IPR011611">
    <property type="entry name" value="PfkB_dom"/>
</dbReference>
<evidence type="ECO:0000259" key="15">
    <source>
        <dbReference type="Pfam" id="PF00294"/>
    </source>
</evidence>
<protein>
    <recommendedName>
        <fullName evidence="12 14">Adenosine kinase</fullName>
        <shortName evidence="14">AK</shortName>
        <ecNumber evidence="4 14">2.7.1.20</ecNumber>
    </recommendedName>
    <alternativeName>
        <fullName evidence="14">Adenosine 5'-phosphotransferase</fullName>
    </alternativeName>
</protein>
<dbReference type="Pfam" id="PF00294">
    <property type="entry name" value="PfkB"/>
    <property type="match status" value="1"/>
</dbReference>
<keyword evidence="10 14" id="KW-0460">Magnesium</keyword>
<dbReference type="Gene3D" id="3.30.1110.10">
    <property type="match status" value="1"/>
</dbReference>
<evidence type="ECO:0000313" key="16">
    <source>
        <dbReference type="EMBL" id="KOO26873.1"/>
    </source>
</evidence>
<gene>
    <name evidence="16" type="ORF">Ctob_005034</name>
</gene>
<comment type="function">
    <text evidence="14">ATP dependent phosphorylation of adenosine and other related nucleoside analogs to monophosphate derivatives.</text>
</comment>
<comment type="catalytic activity">
    <reaction evidence="11 14">
        <text>adenosine + ATP = AMP + ADP + H(+)</text>
        <dbReference type="Rhea" id="RHEA:20824"/>
        <dbReference type="ChEBI" id="CHEBI:15378"/>
        <dbReference type="ChEBI" id="CHEBI:16335"/>
        <dbReference type="ChEBI" id="CHEBI:30616"/>
        <dbReference type="ChEBI" id="CHEBI:456215"/>
        <dbReference type="ChEBI" id="CHEBI:456216"/>
        <dbReference type="EC" id="2.7.1.20"/>
    </reaction>
</comment>
<evidence type="ECO:0000256" key="12">
    <source>
        <dbReference type="ARBA" id="ARBA00068771"/>
    </source>
</evidence>
<evidence type="ECO:0000256" key="14">
    <source>
        <dbReference type="RuleBase" id="RU368116"/>
    </source>
</evidence>
<evidence type="ECO:0000256" key="1">
    <source>
        <dbReference type="ARBA" id="ARBA00001946"/>
    </source>
</evidence>
<evidence type="ECO:0000256" key="11">
    <source>
        <dbReference type="ARBA" id="ARBA00051362"/>
    </source>
</evidence>
<evidence type="ECO:0000256" key="6">
    <source>
        <dbReference type="ARBA" id="ARBA00022726"/>
    </source>
</evidence>
<dbReference type="GO" id="GO:0005634">
    <property type="term" value="C:nucleus"/>
    <property type="evidence" value="ECO:0007669"/>
    <property type="project" value="TreeGrafter"/>
</dbReference>
<evidence type="ECO:0000256" key="5">
    <source>
        <dbReference type="ARBA" id="ARBA00022679"/>
    </source>
</evidence>
<reference evidence="17" key="1">
    <citation type="journal article" date="2015" name="PLoS Genet.">
        <title>Genome Sequence and Transcriptome Analyses of Chrysochromulina tobin: Metabolic Tools for Enhanced Algal Fitness in the Prominent Order Prymnesiales (Haptophyceae).</title>
        <authorList>
            <person name="Hovde B.T."/>
            <person name="Deodato C.R."/>
            <person name="Hunsperger H.M."/>
            <person name="Ryken S.A."/>
            <person name="Yost W."/>
            <person name="Jha R.K."/>
            <person name="Patterson J."/>
            <person name="Monnat R.J. Jr."/>
            <person name="Barlow S.B."/>
            <person name="Starkenburg S.R."/>
            <person name="Cattolico R.A."/>
        </authorList>
    </citation>
    <scope>NUCLEOTIDE SEQUENCE</scope>
    <source>
        <strain evidence="17">CCMP291</strain>
    </source>
</reference>
<dbReference type="InterPro" id="IPR029056">
    <property type="entry name" value="Ribokinase-like"/>
</dbReference>
<dbReference type="PANTHER" id="PTHR45769">
    <property type="entry name" value="ADENOSINE KINASE"/>
    <property type="match status" value="1"/>
</dbReference>
<dbReference type="SUPFAM" id="SSF53613">
    <property type="entry name" value="Ribokinase-like"/>
    <property type="match status" value="1"/>
</dbReference>
<evidence type="ECO:0000256" key="4">
    <source>
        <dbReference type="ARBA" id="ARBA00012119"/>
    </source>
</evidence>
<dbReference type="Gene3D" id="3.40.1190.20">
    <property type="match status" value="1"/>
</dbReference>
<comment type="caution">
    <text evidence="16">The sequence shown here is derived from an EMBL/GenBank/DDBJ whole genome shotgun (WGS) entry which is preliminary data.</text>
</comment>
<dbReference type="InterPro" id="IPR001805">
    <property type="entry name" value="Adenokinase"/>
</dbReference>
<organism evidence="16 17">
    <name type="scientific">Chrysochromulina tobinii</name>
    <dbReference type="NCBI Taxonomy" id="1460289"/>
    <lineage>
        <taxon>Eukaryota</taxon>
        <taxon>Haptista</taxon>
        <taxon>Haptophyta</taxon>
        <taxon>Prymnesiophyceae</taxon>
        <taxon>Prymnesiales</taxon>
        <taxon>Chrysochromulinaceae</taxon>
        <taxon>Chrysochromulina</taxon>
    </lineage>
</organism>
<dbReference type="AlphaFoldDB" id="A0A0M0JKT9"/>
<evidence type="ECO:0000256" key="13">
    <source>
        <dbReference type="PIRSR" id="PIRSR601805-1"/>
    </source>
</evidence>
<dbReference type="PROSITE" id="PS00584">
    <property type="entry name" value="PFKB_KINASES_2"/>
    <property type="match status" value="1"/>
</dbReference>
<keyword evidence="5 14" id="KW-0808">Transferase</keyword>
<feature type="active site" description="Proton acceptor" evidence="13">
    <location>
        <position position="313"/>
    </location>
</feature>
<dbReference type="Proteomes" id="UP000037460">
    <property type="component" value="Unassembled WGS sequence"/>
</dbReference>
<dbReference type="PRINTS" id="PR00989">
    <property type="entry name" value="ADENOKINASE"/>
</dbReference>
<keyword evidence="8 14" id="KW-0418">Kinase</keyword>
<evidence type="ECO:0000256" key="7">
    <source>
        <dbReference type="ARBA" id="ARBA00022741"/>
    </source>
</evidence>
<evidence type="ECO:0000256" key="3">
    <source>
        <dbReference type="ARBA" id="ARBA00010688"/>
    </source>
</evidence>
<keyword evidence="17" id="KW-1185">Reference proteome</keyword>
<sequence>MADISNLRVIGFGNPLLDISAVVEDSEFENWKLKPGDIVLAPDVGATPEMYKAYMAKYPVEYIAGGATQNTIRVCQWMTGAAGATAYVGSTGSDENGAMLEKCAREDGVNVQYMKQPTTPTGTCAVLVSKTGERALCTSLGAANEYNTSHYETPAIQAMVNAAKIFYSAGFFITVSVPTIVANGKHCAATGKTMCVNLSAPFICEVPPFRMALDNEIMPYVDILFGNETEAASYGSGKSFGTPMEGWGCGTTDVGTIALKIAAMPKASGTRPRIVVFTQGKDPTLVACGGVLHKFPVPPLAKELLVDTNGAGDAFVGGFLAKLACGCDLETCVNAGNYAARQIIQVAGCKIPSFAPAY</sequence>
<comment type="pathway">
    <text evidence="2 14">Purine metabolism; AMP biosynthesis via salvage pathway; AMP from adenosine: step 1/1.</text>
</comment>
<dbReference type="OrthoDB" id="432447at2759"/>
<keyword evidence="6 14" id="KW-0660">Purine salvage</keyword>